<dbReference type="AlphaFoldDB" id="A0A212KIT1"/>
<evidence type="ECO:0000256" key="1">
    <source>
        <dbReference type="SAM" id="MobiDB-lite"/>
    </source>
</evidence>
<feature type="region of interest" description="Disordered" evidence="1">
    <location>
        <begin position="99"/>
        <end position="128"/>
    </location>
</feature>
<organism evidence="2">
    <name type="scientific">uncultured Eubacteriales bacterium</name>
    <dbReference type="NCBI Taxonomy" id="172733"/>
    <lineage>
        <taxon>Bacteria</taxon>
        <taxon>Bacillati</taxon>
        <taxon>Bacillota</taxon>
        <taxon>Clostridia</taxon>
        <taxon>Eubacteriales</taxon>
        <taxon>environmental samples</taxon>
    </lineage>
</organism>
<dbReference type="NCBIfam" id="TIGR02867">
    <property type="entry name" value="spore_II_P"/>
    <property type="match status" value="1"/>
</dbReference>
<name>A0A212KIT1_9FIRM</name>
<dbReference type="EMBL" id="FLUN01000001">
    <property type="protein sequence ID" value="SBW11600.1"/>
    <property type="molecule type" value="Genomic_DNA"/>
</dbReference>
<sequence>MKGKRIFWVRVLRRGTALFMATVAVWLLLMAAGLGAAADAFAALGERADFVSALLRAELGSTSGDVTNGELDGWGRMVLGQSALLRGNAAAVAAHLENPGTVPTVDQPAGGSSAQSDPLNPLKEDPDEEVPLPAVTAAPDDIVPRTLIPTSAEGYSYADGVYIFNRTDLDFDPAALSAAAVDLGLGDSSSPQILIMHTHATEAYTPSGTDVYTPTDNSRTLDREQNMVRIGEEMKAVFESMGLSVLHDETPYDYPAYKGAYTRSGDGVQKYLEQYPSIKIVLDVHRDALIGADGTVYKTMTKIDGTDVAQVELVLGSPQGGDYPDWQKNLTLAMKLQKSMNTLYPTLARPISISSPVYNQNLTTGSLLVEVGSHGNTLQESIAGARLFARAAGQVLLGLE</sequence>
<evidence type="ECO:0008006" key="3">
    <source>
        <dbReference type="Google" id="ProtNLM"/>
    </source>
</evidence>
<proteinExistence type="predicted"/>
<dbReference type="InterPro" id="IPR010897">
    <property type="entry name" value="Spore_II_P"/>
</dbReference>
<dbReference type="Pfam" id="PF07454">
    <property type="entry name" value="SpoIIP"/>
    <property type="match status" value="1"/>
</dbReference>
<reference evidence="2" key="1">
    <citation type="submission" date="2016-04" db="EMBL/GenBank/DDBJ databases">
        <authorList>
            <person name="Evans L.H."/>
            <person name="Alamgir A."/>
            <person name="Owens N."/>
            <person name="Weber N.D."/>
            <person name="Virtaneva K."/>
            <person name="Barbian K."/>
            <person name="Babar A."/>
            <person name="Rosenke K."/>
        </authorList>
    </citation>
    <scope>NUCLEOTIDE SEQUENCE</scope>
    <source>
        <strain evidence="2">86</strain>
    </source>
</reference>
<gene>
    <name evidence="2" type="ORF">KL86CLO1_13328</name>
</gene>
<protein>
    <recommendedName>
        <fullName evidence="3">Stage II sporulation protein P</fullName>
    </recommendedName>
</protein>
<accession>A0A212KIT1</accession>
<evidence type="ECO:0000313" key="2">
    <source>
        <dbReference type="EMBL" id="SBW11600.1"/>
    </source>
</evidence>